<gene>
    <name evidence="4" type="primary">LOC108560789</name>
</gene>
<evidence type="ECO:0000256" key="1">
    <source>
        <dbReference type="SAM" id="MobiDB-lite"/>
    </source>
</evidence>
<proteinExistence type="predicted"/>
<dbReference type="SUPFAM" id="SSF49899">
    <property type="entry name" value="Concanavalin A-like lectins/glucanases"/>
    <property type="match status" value="1"/>
</dbReference>
<dbReference type="Proteomes" id="UP000695000">
    <property type="component" value="Unplaced"/>
</dbReference>
<sequence length="175" mass="19446">MTKACLSQLSAYNNDDIPHREQCTNSVGTIFSLRSRRRQDTYLSLEIADPDELKLIHASPNGTDVVRIPAAISDGKWHQIAISIRDDSTVENYVDCQWSRTNILKKGSLDIPEDADLIVGYLFEGDLEQLTIDPNPSVVSLQCSTLITPIIDPGGEASKAKTTPTKKAHRRKNRN</sequence>
<feature type="region of interest" description="Disordered" evidence="1">
    <location>
        <begin position="154"/>
        <end position="175"/>
    </location>
</feature>
<dbReference type="Gene3D" id="2.60.120.200">
    <property type="match status" value="1"/>
</dbReference>
<keyword evidence="3" id="KW-1185">Reference proteome</keyword>
<dbReference type="Pfam" id="PF02210">
    <property type="entry name" value="Laminin_G_2"/>
    <property type="match status" value="1"/>
</dbReference>
<protein>
    <submittedName>
        <fullName evidence="4">Uncharacterized protein LOC108560789</fullName>
    </submittedName>
</protein>
<dbReference type="RefSeq" id="XP_017773959.1">
    <property type="nucleotide sequence ID" value="XM_017918470.1"/>
</dbReference>
<feature type="domain" description="Laminin G" evidence="2">
    <location>
        <begin position="26"/>
        <end position="124"/>
    </location>
</feature>
<accession>A0ABM1MHA9</accession>
<dbReference type="CDD" id="cd00110">
    <property type="entry name" value="LamG"/>
    <property type="match status" value="1"/>
</dbReference>
<organism evidence="3 4">
    <name type="scientific">Nicrophorus vespilloides</name>
    <name type="common">Boreal carrion beetle</name>
    <dbReference type="NCBI Taxonomy" id="110193"/>
    <lineage>
        <taxon>Eukaryota</taxon>
        <taxon>Metazoa</taxon>
        <taxon>Ecdysozoa</taxon>
        <taxon>Arthropoda</taxon>
        <taxon>Hexapoda</taxon>
        <taxon>Insecta</taxon>
        <taxon>Pterygota</taxon>
        <taxon>Neoptera</taxon>
        <taxon>Endopterygota</taxon>
        <taxon>Coleoptera</taxon>
        <taxon>Polyphaga</taxon>
        <taxon>Staphyliniformia</taxon>
        <taxon>Silphidae</taxon>
        <taxon>Nicrophorinae</taxon>
        <taxon>Nicrophorus</taxon>
    </lineage>
</organism>
<reference evidence="4" key="1">
    <citation type="submission" date="2025-08" db="UniProtKB">
        <authorList>
            <consortium name="RefSeq"/>
        </authorList>
    </citation>
    <scope>IDENTIFICATION</scope>
    <source>
        <tissue evidence="4">Whole Larva</tissue>
    </source>
</reference>
<dbReference type="InterPro" id="IPR013320">
    <property type="entry name" value="ConA-like_dom_sf"/>
</dbReference>
<evidence type="ECO:0000313" key="4">
    <source>
        <dbReference type="RefSeq" id="XP_017773959.1"/>
    </source>
</evidence>
<evidence type="ECO:0000313" key="3">
    <source>
        <dbReference type="Proteomes" id="UP000695000"/>
    </source>
</evidence>
<feature type="compositionally biased region" description="Basic residues" evidence="1">
    <location>
        <begin position="164"/>
        <end position="175"/>
    </location>
</feature>
<dbReference type="InterPro" id="IPR001791">
    <property type="entry name" value="Laminin_G"/>
</dbReference>
<evidence type="ECO:0000259" key="2">
    <source>
        <dbReference type="Pfam" id="PF02210"/>
    </source>
</evidence>
<dbReference type="GeneID" id="108560789"/>
<name>A0ABM1MHA9_NICVS</name>